<dbReference type="SUPFAM" id="SSF53300">
    <property type="entry name" value="vWA-like"/>
    <property type="match status" value="2"/>
</dbReference>
<feature type="compositionally biased region" description="Polar residues" evidence="1">
    <location>
        <begin position="465"/>
        <end position="484"/>
    </location>
</feature>
<dbReference type="CDD" id="cd01450">
    <property type="entry name" value="vWFA_subfamily_ECM"/>
    <property type="match status" value="1"/>
</dbReference>
<dbReference type="EnsemblMetazoa" id="BGLB034556-RA">
    <property type="protein sequence ID" value="BGLB034556-PA"/>
    <property type="gene ID" value="BGLB034556"/>
</dbReference>
<organism evidence="3 4">
    <name type="scientific">Biomphalaria glabrata</name>
    <name type="common">Bloodfluke planorb</name>
    <name type="synonym">Freshwater snail</name>
    <dbReference type="NCBI Taxonomy" id="6526"/>
    <lineage>
        <taxon>Eukaryota</taxon>
        <taxon>Metazoa</taxon>
        <taxon>Spiralia</taxon>
        <taxon>Lophotrochozoa</taxon>
        <taxon>Mollusca</taxon>
        <taxon>Gastropoda</taxon>
        <taxon>Heterobranchia</taxon>
        <taxon>Euthyneura</taxon>
        <taxon>Panpulmonata</taxon>
        <taxon>Hygrophila</taxon>
        <taxon>Lymnaeoidea</taxon>
        <taxon>Planorbidae</taxon>
        <taxon>Biomphalaria</taxon>
    </lineage>
</organism>
<dbReference type="PROSITE" id="PS50234">
    <property type="entry name" value="VWFA"/>
    <property type="match status" value="2"/>
</dbReference>
<dbReference type="VEuPathDB" id="VectorBase:BGLB034556"/>
<sequence>MESKSLVMNSKSSLELLSSDESIIPSIDSTSILDVNTKYSEETTSIVDPKTKPYLESSTVILSSALSKESALTFDSSTKSAKETSTFLESTKLDIESTTSKSTLFYVSTETDLESSLHFDHSSKHFIDLTPSSDVGSISDFKSSSTSDQSIELSKRSTPTFHVITEYDMSSYVRTESLLSSDVTNEFNTELTPSVKETIGSLLNSNTESTPLLDLTIGPTIESLPPLHISTWHFMKSTQMIDLNTQHVKESTLALDISIEPATQYSTLIMLSSKPSGESTLSLDLSTKPALKSTRSVNLSTQPANSTQTLDLSTESALKSIQSFDVSTKPVMESTQSLDLSTEPVLKSILSLDVSTEPAKSTQTLDLSTEPAKSTQSLDLSTEPAKPTQSLDLSTEPAKPTQSLDLSTEPAKPTQSLDLSTEPAKSIQSLDLSTEPAKSTQSLDLSTEPAKSTQSLDLSTEPAKSIQSLDLSTEPAKSTQSLDLSTEPAKPTQSLDLSTEPAKPTQSLDLSTEPAKSTQSLDLSTEPTKSTQSLDLSTESAFNAFKSTAVLDLSTEPVLMPIQSLDVSTEPVLQSTQSIDLSTEPVVDTTSEYSYRFSSELLFTPSIFSSWHLHDVSVSPSLLSHDDQAQTTLHISLPSSLIKPGISPVSLPSSTLATPPPPAQPCPQHAQLDIMLVLEASPGTGSRNWVSLIKFVIDLIYSFNIGPDDVKFGAIFSSQEPVKQCDFNTYQTVSSLLKAILSIQFPSRSETNTYKALRLITQDRMFSVEAGGRVSAKDVVIVITDGNSTFPMETQNAADDLKKNGVTIYTVGVGPHVNEKLLQDVASSPGQFIKSDSFGSLDINMLKILEVACSNHSSSITVSTLLTTSELSAVQFSWSTEAISWSTEAISWSTEAISSTTILPHESTSGITVTPSPTIPQCPDYLQLDIILVLDASSSIIRDKDWNHVTQAVGQLIFSLPIGPRNIRFGVVYFNRRVTKVCDLKTYDSKEGLYNA</sequence>
<dbReference type="InterPro" id="IPR036465">
    <property type="entry name" value="vWFA_dom_sf"/>
</dbReference>
<protein>
    <recommendedName>
        <fullName evidence="2">VWFA domain-containing protein</fullName>
    </recommendedName>
</protein>
<evidence type="ECO:0000313" key="3">
    <source>
        <dbReference type="EnsemblMetazoa" id="BGLB034556-PA"/>
    </source>
</evidence>
<feature type="region of interest" description="Disordered" evidence="1">
    <location>
        <begin position="357"/>
        <end position="534"/>
    </location>
</feature>
<feature type="domain" description="VWFA" evidence="2">
    <location>
        <begin position="673"/>
        <end position="849"/>
    </location>
</feature>
<dbReference type="PANTHER" id="PTHR22588:SF3">
    <property type="entry name" value="VWFA DOMAIN-CONTAINING PROTEIN"/>
    <property type="match status" value="1"/>
</dbReference>
<feature type="compositionally biased region" description="Polar residues" evidence="1">
    <location>
        <begin position="426"/>
        <end position="458"/>
    </location>
</feature>
<dbReference type="STRING" id="6526.A0A2C9LSY6"/>
<feature type="compositionally biased region" description="Polar residues" evidence="1">
    <location>
        <begin position="358"/>
        <end position="380"/>
    </location>
</feature>
<accession>A0A2C9LSY6</accession>
<evidence type="ECO:0000256" key="1">
    <source>
        <dbReference type="SAM" id="MobiDB-lite"/>
    </source>
</evidence>
<dbReference type="InterPro" id="IPR052229">
    <property type="entry name" value="Collagen-VI/PIF"/>
</dbReference>
<feature type="domain" description="VWFA" evidence="2">
    <location>
        <begin position="929"/>
        <end position="996"/>
    </location>
</feature>
<dbReference type="Pfam" id="PF00092">
    <property type="entry name" value="VWA"/>
    <property type="match status" value="2"/>
</dbReference>
<name>A0A2C9LSY6_BIOGL</name>
<dbReference type="VEuPathDB" id="VectorBase:BGLAX_052013"/>
<dbReference type="Gene3D" id="3.40.50.410">
    <property type="entry name" value="von Willebrand factor, type A domain"/>
    <property type="match status" value="2"/>
</dbReference>
<dbReference type="Proteomes" id="UP000076420">
    <property type="component" value="Unassembled WGS sequence"/>
</dbReference>
<dbReference type="PANTHER" id="PTHR22588">
    <property type="entry name" value="VWFA DOMAIN-CONTAINING PROTEIN"/>
    <property type="match status" value="1"/>
</dbReference>
<evidence type="ECO:0000313" key="4">
    <source>
        <dbReference type="Proteomes" id="UP000076420"/>
    </source>
</evidence>
<feature type="compositionally biased region" description="Polar residues" evidence="1">
    <location>
        <begin position="504"/>
        <end position="534"/>
    </location>
</feature>
<reference evidence="3" key="1">
    <citation type="submission" date="2020-05" db="UniProtKB">
        <authorList>
            <consortium name="EnsemblMetazoa"/>
        </authorList>
    </citation>
    <scope>IDENTIFICATION</scope>
    <source>
        <strain evidence="3">BB02</strain>
    </source>
</reference>
<gene>
    <name evidence="3" type="primary">106062523</name>
</gene>
<proteinExistence type="predicted"/>
<dbReference type="AlphaFoldDB" id="A0A2C9LSY6"/>
<dbReference type="InterPro" id="IPR002035">
    <property type="entry name" value="VWF_A"/>
</dbReference>
<dbReference type="SMART" id="SM00327">
    <property type="entry name" value="VWA"/>
    <property type="match status" value="1"/>
</dbReference>
<dbReference type="KEGG" id="bgt:106062523"/>
<evidence type="ECO:0000259" key="2">
    <source>
        <dbReference type="PROSITE" id="PS50234"/>
    </source>
</evidence>